<feature type="region of interest" description="Disordered" evidence="1">
    <location>
        <begin position="221"/>
        <end position="240"/>
    </location>
</feature>
<dbReference type="Proteomes" id="UP000257039">
    <property type="component" value="Unassembled WGS sequence"/>
</dbReference>
<reference evidence="3 4" key="1">
    <citation type="submission" date="2017-04" db="EMBL/GenBank/DDBJ databases">
        <title>Draft genome sequence of Zooshikella ganghwensis VG4 isolated from Red Sea sediments.</title>
        <authorList>
            <person name="Rehman Z."/>
            <person name="Alam I."/>
            <person name="Kamau A."/>
            <person name="Bajic V."/>
            <person name="Leiknes T."/>
        </authorList>
    </citation>
    <scope>NUCLEOTIDE SEQUENCE [LARGE SCALE GENOMIC DNA]</scope>
    <source>
        <strain evidence="3 4">VG4</strain>
    </source>
</reference>
<comment type="caution">
    <text evidence="3">The sequence shown here is derived from an EMBL/GenBank/DDBJ whole genome shotgun (WGS) entry which is preliminary data.</text>
</comment>
<feature type="transmembrane region" description="Helical" evidence="2">
    <location>
        <begin position="64"/>
        <end position="87"/>
    </location>
</feature>
<feature type="transmembrane region" description="Helical" evidence="2">
    <location>
        <begin position="108"/>
        <end position="134"/>
    </location>
</feature>
<keyword evidence="2" id="KW-0812">Transmembrane</keyword>
<dbReference type="AlphaFoldDB" id="A0A4P9VI32"/>
<sequence length="240" mass="25862">MCLNNFKRPDDSVLQQSPSKDAIIGVYEALGPLLLLLIGALFSMGALLSTYVPFIPFITWLSGIVSWLISVVIAVVAAPLWALCHILPEEGEGVNSKTAMGYLTLLDVMLRPLLMVIAFFIASIIVVIMGTLLLEFFGIALSNVQFESITGVVSIVLFVAVFISIGVNLIHSAFNLVLILPDKTISMIGQTIGANANDLADRTASSASAIRNRNHMGHVKIREKRMGNKSSSSNDGMKKS</sequence>
<keyword evidence="2" id="KW-1133">Transmembrane helix</keyword>
<organism evidence="3 4">
    <name type="scientific">Zooshikella ganghwensis</name>
    <dbReference type="NCBI Taxonomy" id="202772"/>
    <lineage>
        <taxon>Bacteria</taxon>
        <taxon>Pseudomonadati</taxon>
        <taxon>Pseudomonadota</taxon>
        <taxon>Gammaproteobacteria</taxon>
        <taxon>Oceanospirillales</taxon>
        <taxon>Zooshikellaceae</taxon>
        <taxon>Zooshikella</taxon>
    </lineage>
</organism>
<feature type="transmembrane region" description="Helical" evidence="2">
    <location>
        <begin position="154"/>
        <end position="180"/>
    </location>
</feature>
<dbReference type="InterPro" id="IPR027628">
    <property type="entry name" value="DotA_TraY"/>
</dbReference>
<feature type="compositionally biased region" description="Polar residues" evidence="1">
    <location>
        <begin position="228"/>
        <end position="240"/>
    </location>
</feature>
<evidence type="ECO:0000313" key="3">
    <source>
        <dbReference type="EMBL" id="RDH41880.1"/>
    </source>
</evidence>
<keyword evidence="4" id="KW-1185">Reference proteome</keyword>
<accession>A0A4P9VI32</accession>
<dbReference type="EMBL" id="NDXW01000002">
    <property type="protein sequence ID" value="RDH41880.1"/>
    <property type="molecule type" value="Genomic_DNA"/>
</dbReference>
<name>A0A4P9VI32_9GAMM</name>
<gene>
    <name evidence="3" type="ORF">B9G39_26030</name>
</gene>
<evidence type="ECO:0000256" key="2">
    <source>
        <dbReference type="SAM" id="Phobius"/>
    </source>
</evidence>
<feature type="transmembrane region" description="Helical" evidence="2">
    <location>
        <begin position="33"/>
        <end position="58"/>
    </location>
</feature>
<protein>
    <submittedName>
        <fullName evidence="3">Uncharacterized protein</fullName>
    </submittedName>
</protein>
<dbReference type="NCBIfam" id="TIGR04346">
    <property type="entry name" value="DotA_TraY"/>
    <property type="match status" value="1"/>
</dbReference>
<evidence type="ECO:0000256" key="1">
    <source>
        <dbReference type="SAM" id="MobiDB-lite"/>
    </source>
</evidence>
<evidence type="ECO:0000313" key="4">
    <source>
        <dbReference type="Proteomes" id="UP000257039"/>
    </source>
</evidence>
<proteinExistence type="predicted"/>
<keyword evidence="2" id="KW-0472">Membrane</keyword>